<comment type="cofactor">
    <cofactor evidence="8">
        <name>Fe cation</name>
        <dbReference type="ChEBI" id="CHEBI:24875"/>
    </cofactor>
</comment>
<accession>A0A1L8CY17</accession>
<keyword evidence="6 8" id="KW-0479">Metal-binding</keyword>
<evidence type="ECO:0000256" key="4">
    <source>
        <dbReference type="ARBA" id="ARBA00011771"/>
    </source>
</evidence>
<reference evidence="11" key="1">
    <citation type="submission" date="2016-12" db="EMBL/GenBank/DDBJ databases">
        <title>Draft Genome Sequences od Carboxydothermus pertinax and islandicus, Hydrogenogenic Carboxydotrophic Bacteria.</title>
        <authorList>
            <person name="Fukuyama Y."/>
            <person name="Ohmae K."/>
            <person name="Yoneda Y."/>
            <person name="Yoshida T."/>
            <person name="Sako Y."/>
        </authorList>
    </citation>
    <scope>NUCLEOTIDE SEQUENCE [LARGE SCALE GENOMIC DNA]</scope>
    <source>
        <strain evidence="11">Ug1</strain>
    </source>
</reference>
<evidence type="ECO:0000256" key="3">
    <source>
        <dbReference type="ARBA" id="ARBA00009292"/>
    </source>
</evidence>
<comment type="cofactor">
    <cofactor evidence="1 8">
        <name>Ni(2+)</name>
        <dbReference type="ChEBI" id="CHEBI:49786"/>
    </cofactor>
</comment>
<dbReference type="PANTHER" id="PTHR42958">
    <property type="entry name" value="HYDROGENASE-2 LARGE CHAIN"/>
    <property type="match status" value="1"/>
</dbReference>
<dbReference type="Pfam" id="PF00374">
    <property type="entry name" value="NiFeSe_Hases"/>
    <property type="match status" value="2"/>
</dbReference>
<evidence type="ECO:0000256" key="6">
    <source>
        <dbReference type="ARBA" id="ARBA00022723"/>
    </source>
</evidence>
<evidence type="ECO:0000256" key="1">
    <source>
        <dbReference type="ARBA" id="ARBA00001967"/>
    </source>
</evidence>
<feature type="binding site" evidence="8">
    <location>
        <position position="64"/>
    </location>
    <ligand>
        <name>Fe cation</name>
        <dbReference type="ChEBI" id="CHEBI:24875"/>
    </ligand>
</feature>
<keyword evidence="7 9" id="KW-0560">Oxidoreductase</keyword>
<dbReference type="InterPro" id="IPR018194">
    <property type="entry name" value="Ni-dep_hyd_lsu_Ni_BS"/>
</dbReference>
<protein>
    <submittedName>
        <fullName evidence="10">Iron hydrogenase</fullName>
    </submittedName>
</protein>
<dbReference type="FunFam" id="1.10.645.10:FF:000002">
    <property type="entry name" value="Hydrogenase 2 large subunit"/>
    <property type="match status" value="1"/>
</dbReference>
<dbReference type="PANTHER" id="PTHR42958:SF2">
    <property type="entry name" value="UPTAKE HYDROGENASE LARGE SUBUNIT"/>
    <property type="match status" value="1"/>
</dbReference>
<feature type="binding site" evidence="8">
    <location>
        <position position="42"/>
    </location>
    <ligand>
        <name>Mg(2+)</name>
        <dbReference type="ChEBI" id="CHEBI:18420"/>
    </ligand>
</feature>
<gene>
    <name evidence="10" type="ORF">cpu_22970</name>
</gene>
<dbReference type="NCBIfam" id="NF033181">
    <property type="entry name" value="NiFeSe_hydrog"/>
    <property type="match status" value="1"/>
</dbReference>
<name>A0A1L8CY17_9THEO</name>
<keyword evidence="8" id="KW-0460">Magnesium</keyword>
<dbReference type="PROSITE" id="PS00507">
    <property type="entry name" value="NI_HGENASE_L_1"/>
    <property type="match status" value="1"/>
</dbReference>
<keyword evidence="11" id="KW-1185">Reference proteome</keyword>
<dbReference type="OrthoDB" id="9761717at2"/>
<keyword evidence="8" id="KW-0408">Iron</keyword>
<sequence>MAQRIVVDPLTRIEGHLKVEVMVDGGKVVDAKSSGVLYRGIETILVGRDPRDAQQITQRICGVCPTAHATAATFNLDNAFGIQPPKNGRILRNLIFGANYLQSHILHFYHLTALDYVKGPDASPFIPRYEGDYRLPAAVNQKAVEHYIQALDMRKKAHEMLAIFGGKMPHVVGIVPGGSSENVDAQKIINFRSRLQELISFIDNVYIPDVLAIAEYYKDYFDIGRGCQNLMSYGSFPQKEDGSERFLKPGIYLQGQDQELNPEKITEHLKYSWFEDSGTQKHPKDGVTNPQPGKEGAYSWMKAPRYEGHPMEVGPLARMWIAGEKKIRGLGEKAFSVLGRHLARALEASQVAHAMEEWLNELEPGKPTHTPFEIPKESEGMGLTDAPRGALGHWIKIKNHKIANYQAVVPTTWNASPRDDNGVLGPIEQALIGTPVKDPENPIEVARVVRAFDPCLACAVHLFTPGQDLGKFKIY</sequence>
<evidence type="ECO:0000256" key="9">
    <source>
        <dbReference type="RuleBase" id="RU003896"/>
    </source>
</evidence>
<organism evidence="10 11">
    <name type="scientific">Carboxydothermus pertinax</name>
    <dbReference type="NCBI Taxonomy" id="870242"/>
    <lineage>
        <taxon>Bacteria</taxon>
        <taxon>Bacillati</taxon>
        <taxon>Bacillota</taxon>
        <taxon>Clostridia</taxon>
        <taxon>Thermoanaerobacterales</taxon>
        <taxon>Thermoanaerobacteraceae</taxon>
        <taxon>Carboxydothermus</taxon>
    </lineage>
</organism>
<dbReference type="GO" id="GO:0016151">
    <property type="term" value="F:nickel cation binding"/>
    <property type="evidence" value="ECO:0007669"/>
    <property type="project" value="InterPro"/>
</dbReference>
<dbReference type="GO" id="GO:0030313">
    <property type="term" value="C:cell envelope"/>
    <property type="evidence" value="ECO:0007669"/>
    <property type="project" value="UniProtKB-SubCell"/>
</dbReference>
<dbReference type="Proteomes" id="UP000187485">
    <property type="component" value="Unassembled WGS sequence"/>
</dbReference>
<evidence type="ECO:0000256" key="7">
    <source>
        <dbReference type="ARBA" id="ARBA00023002"/>
    </source>
</evidence>
<dbReference type="EMBL" id="BDJK01000055">
    <property type="protein sequence ID" value="GAV23787.1"/>
    <property type="molecule type" value="Genomic_DNA"/>
</dbReference>
<evidence type="ECO:0000256" key="5">
    <source>
        <dbReference type="ARBA" id="ARBA00022596"/>
    </source>
</evidence>
<evidence type="ECO:0000313" key="10">
    <source>
        <dbReference type="EMBL" id="GAV23787.1"/>
    </source>
</evidence>
<dbReference type="GO" id="GO:0008901">
    <property type="term" value="F:ferredoxin hydrogenase activity"/>
    <property type="evidence" value="ECO:0007669"/>
    <property type="project" value="InterPro"/>
</dbReference>
<feature type="binding site" evidence="8">
    <location>
        <position position="64"/>
    </location>
    <ligand>
        <name>Ni(2+)</name>
        <dbReference type="ChEBI" id="CHEBI:49786"/>
    </ligand>
</feature>
<dbReference type="STRING" id="870242.cpu_22970"/>
<comment type="subcellular location">
    <subcellularLocation>
        <location evidence="2">Cell envelope</location>
    </subcellularLocation>
</comment>
<dbReference type="RefSeq" id="WP_075860171.1">
    <property type="nucleotide sequence ID" value="NZ_BDJK01000055.1"/>
</dbReference>
<comment type="caution">
    <text evidence="10">The sequence shown here is derived from an EMBL/GenBank/DDBJ whole genome shotgun (WGS) entry which is preliminary data.</text>
</comment>
<dbReference type="AlphaFoldDB" id="A0A1L8CY17"/>
<evidence type="ECO:0000313" key="11">
    <source>
        <dbReference type="Proteomes" id="UP000187485"/>
    </source>
</evidence>
<proteinExistence type="inferred from homology"/>
<comment type="similarity">
    <text evidence="3 9">Belongs to the [NiFe]/[NiFeSe] hydrogenase large subunit family.</text>
</comment>
<feature type="binding site" evidence="8">
    <location>
        <position position="458"/>
    </location>
    <ligand>
        <name>Fe cation</name>
        <dbReference type="ChEBI" id="CHEBI:24875"/>
    </ligand>
</feature>
<feature type="binding site" evidence="8">
    <location>
        <position position="61"/>
    </location>
    <ligand>
        <name>Ni(2+)</name>
        <dbReference type="ChEBI" id="CHEBI:49786"/>
    </ligand>
</feature>
<dbReference type="SUPFAM" id="SSF56762">
    <property type="entry name" value="HydB/Nqo4-like"/>
    <property type="match status" value="1"/>
</dbReference>
<feature type="binding site" evidence="8">
    <location>
        <position position="455"/>
    </location>
    <ligand>
        <name>Ni(2+)</name>
        <dbReference type="ChEBI" id="CHEBI:49786"/>
    </ligand>
</feature>
<dbReference type="PROSITE" id="PS00508">
    <property type="entry name" value="NI_HGENASE_L_2"/>
    <property type="match status" value="1"/>
</dbReference>
<evidence type="ECO:0000256" key="2">
    <source>
        <dbReference type="ARBA" id="ARBA00004196"/>
    </source>
</evidence>
<feature type="binding site" evidence="8">
    <location>
        <position position="461"/>
    </location>
    <ligand>
        <name>Mg(2+)</name>
        <dbReference type="ChEBI" id="CHEBI:18420"/>
    </ligand>
</feature>
<comment type="subunit">
    <text evidence="4">Heterodimer of a large and a small subunit.</text>
</comment>
<evidence type="ECO:0000256" key="8">
    <source>
        <dbReference type="PIRSR" id="PIRSR601501-1"/>
    </source>
</evidence>
<keyword evidence="5 8" id="KW-0533">Nickel</keyword>
<dbReference type="InterPro" id="IPR001501">
    <property type="entry name" value="Ni-dep_hyd_lsu"/>
</dbReference>
<dbReference type="Gene3D" id="1.10.645.10">
    <property type="entry name" value="Cytochrome-c3 Hydrogenase, chain B"/>
    <property type="match status" value="1"/>
</dbReference>
<dbReference type="InterPro" id="IPR029014">
    <property type="entry name" value="NiFe-Hase_large"/>
</dbReference>
<dbReference type="InterPro" id="IPR050867">
    <property type="entry name" value="NiFe/NiFeSe_hydrgnase_LSU"/>
</dbReference>